<feature type="transmembrane region" description="Helical" evidence="2">
    <location>
        <begin position="71"/>
        <end position="93"/>
    </location>
</feature>
<keyword evidence="2" id="KW-1133">Transmembrane helix</keyword>
<evidence type="ECO:0000256" key="2">
    <source>
        <dbReference type="SAM" id="Phobius"/>
    </source>
</evidence>
<sequence length="133" mass="15727">MLGKFQAGGSTERPKGSWRLTLPLHPSHGRMRRDQGRNPARCCQAGLCRIASLWLWFLLSKERRFLLKQDTLRLCLFPFFLFEIFFFTSMYIIPRSYSLCLRFLYCFLLFCGFSMGFRRKGRKSGGAKCVRYR</sequence>
<feature type="transmembrane region" description="Helical" evidence="2">
    <location>
        <begin position="99"/>
        <end position="117"/>
    </location>
</feature>
<protein>
    <submittedName>
        <fullName evidence="3">Uncharacterized protein</fullName>
    </submittedName>
</protein>
<keyword evidence="4" id="KW-1185">Reference proteome</keyword>
<dbReference type="AlphaFoldDB" id="A0A6A6P4G7"/>
<keyword evidence="2" id="KW-0812">Transmembrane</keyword>
<evidence type="ECO:0000256" key="1">
    <source>
        <dbReference type="SAM" id="MobiDB-lite"/>
    </source>
</evidence>
<organism evidence="3 4">
    <name type="scientific">Lineolata rhizophorae</name>
    <dbReference type="NCBI Taxonomy" id="578093"/>
    <lineage>
        <taxon>Eukaryota</taxon>
        <taxon>Fungi</taxon>
        <taxon>Dikarya</taxon>
        <taxon>Ascomycota</taxon>
        <taxon>Pezizomycotina</taxon>
        <taxon>Dothideomycetes</taxon>
        <taxon>Dothideomycetes incertae sedis</taxon>
        <taxon>Lineolatales</taxon>
        <taxon>Lineolataceae</taxon>
        <taxon>Lineolata</taxon>
    </lineage>
</organism>
<gene>
    <name evidence="3" type="ORF">BDY21DRAFT_209419</name>
</gene>
<reference evidence="3" key="1">
    <citation type="journal article" date="2020" name="Stud. Mycol.">
        <title>101 Dothideomycetes genomes: a test case for predicting lifestyles and emergence of pathogens.</title>
        <authorList>
            <person name="Haridas S."/>
            <person name="Albert R."/>
            <person name="Binder M."/>
            <person name="Bloem J."/>
            <person name="Labutti K."/>
            <person name="Salamov A."/>
            <person name="Andreopoulos B."/>
            <person name="Baker S."/>
            <person name="Barry K."/>
            <person name="Bills G."/>
            <person name="Bluhm B."/>
            <person name="Cannon C."/>
            <person name="Castanera R."/>
            <person name="Culley D."/>
            <person name="Daum C."/>
            <person name="Ezra D."/>
            <person name="Gonzalez J."/>
            <person name="Henrissat B."/>
            <person name="Kuo A."/>
            <person name="Liang C."/>
            <person name="Lipzen A."/>
            <person name="Lutzoni F."/>
            <person name="Magnuson J."/>
            <person name="Mondo S."/>
            <person name="Nolan M."/>
            <person name="Ohm R."/>
            <person name="Pangilinan J."/>
            <person name="Park H.-J."/>
            <person name="Ramirez L."/>
            <person name="Alfaro M."/>
            <person name="Sun H."/>
            <person name="Tritt A."/>
            <person name="Yoshinaga Y."/>
            <person name="Zwiers L.-H."/>
            <person name="Turgeon B."/>
            <person name="Goodwin S."/>
            <person name="Spatafora J."/>
            <person name="Crous P."/>
            <person name="Grigoriev I."/>
        </authorList>
    </citation>
    <scope>NUCLEOTIDE SEQUENCE</scope>
    <source>
        <strain evidence="3">ATCC 16933</strain>
    </source>
</reference>
<dbReference type="Proteomes" id="UP000799766">
    <property type="component" value="Unassembled WGS sequence"/>
</dbReference>
<evidence type="ECO:0000313" key="3">
    <source>
        <dbReference type="EMBL" id="KAF2458677.1"/>
    </source>
</evidence>
<evidence type="ECO:0000313" key="4">
    <source>
        <dbReference type="Proteomes" id="UP000799766"/>
    </source>
</evidence>
<accession>A0A6A6P4G7</accession>
<keyword evidence="2" id="KW-0472">Membrane</keyword>
<feature type="region of interest" description="Disordered" evidence="1">
    <location>
        <begin position="1"/>
        <end position="20"/>
    </location>
</feature>
<name>A0A6A6P4G7_9PEZI</name>
<proteinExistence type="predicted"/>
<dbReference type="EMBL" id="MU001677">
    <property type="protein sequence ID" value="KAF2458677.1"/>
    <property type="molecule type" value="Genomic_DNA"/>
</dbReference>